<comment type="similarity">
    <text evidence="2">Belongs to the resistance-nodulation-cell division (RND) (TC 2.A.6) family. MmpL subfamily.</text>
</comment>
<dbReference type="PANTHER" id="PTHR33406:SF6">
    <property type="entry name" value="MEMBRANE PROTEIN YDGH-RELATED"/>
    <property type="match status" value="1"/>
</dbReference>
<evidence type="ECO:0000313" key="9">
    <source>
        <dbReference type="EMBL" id="SEH15738.1"/>
    </source>
</evidence>
<feature type="transmembrane region" description="Helical" evidence="7">
    <location>
        <begin position="798"/>
        <end position="824"/>
    </location>
</feature>
<name>A0A1H6FZV3_THEAL</name>
<organism evidence="9 10">
    <name type="scientific">Thermoleophilum album</name>
    <dbReference type="NCBI Taxonomy" id="29539"/>
    <lineage>
        <taxon>Bacteria</taxon>
        <taxon>Bacillati</taxon>
        <taxon>Actinomycetota</taxon>
        <taxon>Thermoleophilia</taxon>
        <taxon>Thermoleophilales</taxon>
        <taxon>Thermoleophilaceae</taxon>
        <taxon>Thermoleophilum</taxon>
    </lineage>
</organism>
<reference evidence="10" key="1">
    <citation type="submission" date="2016-10" db="EMBL/GenBank/DDBJ databases">
        <authorList>
            <person name="Varghese N."/>
            <person name="Submissions S."/>
        </authorList>
    </citation>
    <scope>NUCLEOTIDE SEQUENCE [LARGE SCALE GENOMIC DNA]</scope>
    <source>
        <strain evidence="10">ATCC 35263</strain>
    </source>
</reference>
<protein>
    <submittedName>
        <fullName evidence="9">Putative drug exporter of the RND superfamily</fullName>
    </submittedName>
</protein>
<sequence>MRKTVNLAAHVSGIAPSGSAARTPPRRSIFALACGRRSRVVCALLWLVVVGIAAGPLNLPKRFTDAEDNEATSFLPGDAEATRALALTRRLQGGELAPAVIVYRRERGLTASDLAKIRRDVRLMARKRFATVVADGPAVAGGKRAGQATAGLGSRAPVGLRPGCGLPGVAVPGQPRDYRPFVGPLCSPDGKAAIITAYLRGNGKTEGLLEPVDYWRRVLERQPPGLVAKLTGGAGFSADAIKVFEGINGRLLGAALTLVILLLIAIYRSPIFLFLPLAAVLAAEVLSRSLGWVVSELGVTVNGQSSSIMSVLVLGAGTDYALLIVARYREELHRTDSKFDAARNAMVSAGPAVLASAATVVAGLFCLRLAKVNGTSGLGPFGALGVASAALSMLTLLPALLVIAGRRAFWPFVPHTPTTAPRLEEVPRWSRRHIVEGSRFVALTIALAAVALVALLLPLVLVGALVRRISGKRLPSPVSLLDRVVFRPYELRRQRHERLADATHGAFRRIGEFVLRRPRAVLAASVLVLALMAAGLLNLSTDLTTRDSYRKKVDSVVGQELLERSFPSGASAPADVIVSRPDRVAAVRAALARAPGVAAVQGPVASGREGVLLQATLVPDPYSTAAYELVGKLREVVRKADPGVLVGGPSAIERDVREAAARDTVVIPPVVLVVVLLILIVLLRALLAPLLLVATVLLSFAAALGVSYVVFDVVFGFPGSDPALPLYAFVFLVALGVDYNIFLAARAREETREFGTREGMLRALAVTGGVITSAGIVLAGTFTVLGVLPLVFLTEIGFTVAFGVLLDTFLVRTVLVPALAFWLGERFWWPARVRRDATVREPLPVA</sequence>
<feature type="transmembrane region" description="Helical" evidence="7">
    <location>
        <begin position="665"/>
        <end position="683"/>
    </location>
</feature>
<feature type="domain" description="SSD" evidence="8">
    <location>
        <begin position="293"/>
        <end position="403"/>
    </location>
</feature>
<feature type="transmembrane region" description="Helical" evidence="7">
    <location>
        <begin position="763"/>
        <end position="792"/>
    </location>
</feature>
<dbReference type="STRING" id="29539.SAMN02745716_2047"/>
<dbReference type="Pfam" id="PF03176">
    <property type="entry name" value="MMPL"/>
    <property type="match status" value="2"/>
</dbReference>
<evidence type="ECO:0000256" key="4">
    <source>
        <dbReference type="ARBA" id="ARBA00022692"/>
    </source>
</evidence>
<feature type="transmembrane region" description="Helical" evidence="7">
    <location>
        <begin position="306"/>
        <end position="326"/>
    </location>
</feature>
<keyword evidence="10" id="KW-1185">Reference proteome</keyword>
<feature type="transmembrane region" description="Helical" evidence="7">
    <location>
        <begin position="440"/>
        <end position="466"/>
    </location>
</feature>
<dbReference type="GO" id="GO:0005886">
    <property type="term" value="C:plasma membrane"/>
    <property type="evidence" value="ECO:0007669"/>
    <property type="project" value="UniProtKB-SubCell"/>
</dbReference>
<dbReference type="Gene3D" id="1.20.1640.10">
    <property type="entry name" value="Multidrug efflux transporter AcrB transmembrane domain"/>
    <property type="match status" value="2"/>
</dbReference>
<comment type="subcellular location">
    <subcellularLocation>
        <location evidence="1">Cell membrane</location>
        <topology evidence="1">Multi-pass membrane protein</topology>
    </subcellularLocation>
</comment>
<evidence type="ECO:0000256" key="6">
    <source>
        <dbReference type="ARBA" id="ARBA00023136"/>
    </source>
</evidence>
<keyword evidence="4 7" id="KW-0812">Transmembrane</keyword>
<dbReference type="InterPro" id="IPR004869">
    <property type="entry name" value="MMPL_dom"/>
</dbReference>
<dbReference type="EMBL" id="FNWJ01000002">
    <property type="protein sequence ID" value="SEH15738.1"/>
    <property type="molecule type" value="Genomic_DNA"/>
</dbReference>
<dbReference type="AlphaFoldDB" id="A0A1H6FZV3"/>
<evidence type="ECO:0000256" key="5">
    <source>
        <dbReference type="ARBA" id="ARBA00022989"/>
    </source>
</evidence>
<keyword evidence="3" id="KW-1003">Cell membrane</keyword>
<feature type="transmembrane region" description="Helical" evidence="7">
    <location>
        <begin position="346"/>
        <end position="369"/>
    </location>
</feature>
<dbReference type="SUPFAM" id="SSF82866">
    <property type="entry name" value="Multidrug efflux transporter AcrB transmembrane domain"/>
    <property type="match status" value="2"/>
</dbReference>
<dbReference type="PANTHER" id="PTHR33406">
    <property type="entry name" value="MEMBRANE PROTEIN MJ1562-RELATED"/>
    <property type="match status" value="1"/>
</dbReference>
<gene>
    <name evidence="9" type="ORF">SAMN02745716_2047</name>
</gene>
<feature type="transmembrane region" description="Helical" evidence="7">
    <location>
        <begin position="381"/>
        <end position="404"/>
    </location>
</feature>
<evidence type="ECO:0000256" key="1">
    <source>
        <dbReference type="ARBA" id="ARBA00004651"/>
    </source>
</evidence>
<feature type="domain" description="SSD" evidence="8">
    <location>
        <begin position="693"/>
        <end position="821"/>
    </location>
</feature>
<dbReference type="InterPro" id="IPR000731">
    <property type="entry name" value="SSD"/>
</dbReference>
<dbReference type="InterPro" id="IPR050545">
    <property type="entry name" value="Mycobact_MmpL"/>
</dbReference>
<evidence type="ECO:0000256" key="3">
    <source>
        <dbReference type="ARBA" id="ARBA00022475"/>
    </source>
</evidence>
<feature type="transmembrane region" description="Helical" evidence="7">
    <location>
        <begin position="690"/>
        <end position="711"/>
    </location>
</feature>
<feature type="transmembrane region" description="Helical" evidence="7">
    <location>
        <begin position="273"/>
        <end position="294"/>
    </location>
</feature>
<keyword evidence="6 7" id="KW-0472">Membrane</keyword>
<evidence type="ECO:0000313" key="10">
    <source>
        <dbReference type="Proteomes" id="UP000222056"/>
    </source>
</evidence>
<evidence type="ECO:0000259" key="8">
    <source>
        <dbReference type="PROSITE" id="PS50156"/>
    </source>
</evidence>
<feature type="transmembrane region" description="Helical" evidence="7">
    <location>
        <begin position="723"/>
        <end position="742"/>
    </location>
</feature>
<evidence type="ECO:0000256" key="2">
    <source>
        <dbReference type="ARBA" id="ARBA00010157"/>
    </source>
</evidence>
<proteinExistence type="inferred from homology"/>
<dbReference type="PROSITE" id="PS50156">
    <property type="entry name" value="SSD"/>
    <property type="match status" value="2"/>
</dbReference>
<accession>A0A1H6FZV3</accession>
<feature type="transmembrane region" description="Helical" evidence="7">
    <location>
        <begin position="36"/>
        <end position="54"/>
    </location>
</feature>
<keyword evidence="5 7" id="KW-1133">Transmembrane helix</keyword>
<feature type="transmembrane region" description="Helical" evidence="7">
    <location>
        <begin position="251"/>
        <end position="267"/>
    </location>
</feature>
<evidence type="ECO:0000256" key="7">
    <source>
        <dbReference type="SAM" id="Phobius"/>
    </source>
</evidence>
<dbReference type="Proteomes" id="UP000222056">
    <property type="component" value="Unassembled WGS sequence"/>
</dbReference>